<keyword evidence="3" id="KW-1185">Reference proteome</keyword>
<evidence type="ECO:0000313" key="2">
    <source>
        <dbReference type="EMBL" id="PRQ30182.1"/>
    </source>
</evidence>
<keyword evidence="1" id="KW-1133">Transmembrane helix</keyword>
<name>A0A2P6Q7N2_ROSCH</name>
<evidence type="ECO:0000256" key="1">
    <source>
        <dbReference type="SAM" id="Phobius"/>
    </source>
</evidence>
<feature type="transmembrane region" description="Helical" evidence="1">
    <location>
        <begin position="56"/>
        <end position="75"/>
    </location>
</feature>
<dbReference type="Proteomes" id="UP000238479">
    <property type="component" value="Chromosome 5"/>
</dbReference>
<protein>
    <submittedName>
        <fullName evidence="2">Uncharacterized protein</fullName>
    </submittedName>
</protein>
<feature type="transmembrane region" description="Helical" evidence="1">
    <location>
        <begin position="21"/>
        <end position="44"/>
    </location>
</feature>
<keyword evidence="1" id="KW-0472">Membrane</keyword>
<gene>
    <name evidence="2" type="ORF">RchiOBHm_Chr5g0021791</name>
</gene>
<dbReference type="AlphaFoldDB" id="A0A2P6Q7N2"/>
<keyword evidence="1" id="KW-0812">Transmembrane</keyword>
<dbReference type="EMBL" id="PDCK01000043">
    <property type="protein sequence ID" value="PRQ30182.1"/>
    <property type="molecule type" value="Genomic_DNA"/>
</dbReference>
<evidence type="ECO:0000313" key="3">
    <source>
        <dbReference type="Proteomes" id="UP000238479"/>
    </source>
</evidence>
<proteinExistence type="predicted"/>
<comment type="caution">
    <text evidence="2">The sequence shown here is derived from an EMBL/GenBank/DDBJ whole genome shotgun (WGS) entry which is preliminary data.</text>
</comment>
<sequence length="78" mass="8607">MARISTTIVLASSPTFHIGQVHFGCLIVYLFTVCLIFLVTAGSANLSILSRLIHNYLDAPVLLVWLSFISSCMLYRSS</sequence>
<organism evidence="2 3">
    <name type="scientific">Rosa chinensis</name>
    <name type="common">China rose</name>
    <dbReference type="NCBI Taxonomy" id="74649"/>
    <lineage>
        <taxon>Eukaryota</taxon>
        <taxon>Viridiplantae</taxon>
        <taxon>Streptophyta</taxon>
        <taxon>Embryophyta</taxon>
        <taxon>Tracheophyta</taxon>
        <taxon>Spermatophyta</taxon>
        <taxon>Magnoliopsida</taxon>
        <taxon>eudicotyledons</taxon>
        <taxon>Gunneridae</taxon>
        <taxon>Pentapetalae</taxon>
        <taxon>rosids</taxon>
        <taxon>fabids</taxon>
        <taxon>Rosales</taxon>
        <taxon>Rosaceae</taxon>
        <taxon>Rosoideae</taxon>
        <taxon>Rosoideae incertae sedis</taxon>
        <taxon>Rosa</taxon>
    </lineage>
</organism>
<accession>A0A2P6Q7N2</accession>
<dbReference type="Gramene" id="PRQ30182">
    <property type="protein sequence ID" value="PRQ30182"/>
    <property type="gene ID" value="RchiOBHm_Chr5g0021791"/>
</dbReference>
<reference evidence="2 3" key="1">
    <citation type="journal article" date="2018" name="Nat. Genet.">
        <title>The Rosa genome provides new insights in the design of modern roses.</title>
        <authorList>
            <person name="Bendahmane M."/>
        </authorList>
    </citation>
    <scope>NUCLEOTIDE SEQUENCE [LARGE SCALE GENOMIC DNA]</scope>
    <source>
        <strain evidence="3">cv. Old Blush</strain>
    </source>
</reference>